<proteinExistence type="predicted"/>
<feature type="transmembrane region" description="Helical" evidence="1">
    <location>
        <begin position="301"/>
        <end position="325"/>
    </location>
</feature>
<feature type="transmembrane region" description="Helical" evidence="1">
    <location>
        <begin position="395"/>
        <end position="415"/>
    </location>
</feature>
<feature type="transmembrane region" description="Helical" evidence="1">
    <location>
        <begin position="6"/>
        <end position="27"/>
    </location>
</feature>
<feature type="transmembrane region" description="Helical" evidence="1">
    <location>
        <begin position="78"/>
        <end position="100"/>
    </location>
</feature>
<comment type="caution">
    <text evidence="2">The sequence shown here is derived from an EMBL/GenBank/DDBJ whole genome shotgun (WGS) entry which is preliminary data.</text>
</comment>
<feature type="transmembrane region" description="Helical" evidence="1">
    <location>
        <begin position="39"/>
        <end position="58"/>
    </location>
</feature>
<protein>
    <submittedName>
        <fullName evidence="2">Uncharacterized protein</fullName>
    </submittedName>
</protein>
<keyword evidence="3" id="KW-1185">Reference proteome</keyword>
<evidence type="ECO:0000313" key="3">
    <source>
        <dbReference type="Proteomes" id="UP000198287"/>
    </source>
</evidence>
<keyword evidence="1" id="KW-0812">Transmembrane</keyword>
<gene>
    <name evidence="2" type="ORF">Fcan01_25046</name>
</gene>
<evidence type="ECO:0000256" key="1">
    <source>
        <dbReference type="SAM" id="Phobius"/>
    </source>
</evidence>
<keyword evidence="1" id="KW-1133">Transmembrane helix</keyword>
<dbReference type="Proteomes" id="UP000198287">
    <property type="component" value="Unassembled WGS sequence"/>
</dbReference>
<reference evidence="2 3" key="1">
    <citation type="submission" date="2015-12" db="EMBL/GenBank/DDBJ databases">
        <title>The genome of Folsomia candida.</title>
        <authorList>
            <person name="Faddeeva A."/>
            <person name="Derks M.F."/>
            <person name="Anvar Y."/>
            <person name="Smit S."/>
            <person name="Van Straalen N."/>
            <person name="Roelofs D."/>
        </authorList>
    </citation>
    <scope>NUCLEOTIDE SEQUENCE [LARGE SCALE GENOMIC DNA]</scope>
    <source>
        <strain evidence="2 3">VU population</strain>
        <tissue evidence="2">Whole body</tissue>
    </source>
</reference>
<dbReference type="EMBL" id="LNIX01000034">
    <property type="protein sequence ID" value="OXA40164.1"/>
    <property type="molecule type" value="Genomic_DNA"/>
</dbReference>
<dbReference type="AlphaFoldDB" id="A0A226D5K9"/>
<evidence type="ECO:0000313" key="2">
    <source>
        <dbReference type="EMBL" id="OXA40164.1"/>
    </source>
</evidence>
<feature type="transmembrane region" description="Helical" evidence="1">
    <location>
        <begin position="234"/>
        <end position="253"/>
    </location>
</feature>
<organism evidence="2 3">
    <name type="scientific">Folsomia candida</name>
    <name type="common">Springtail</name>
    <dbReference type="NCBI Taxonomy" id="158441"/>
    <lineage>
        <taxon>Eukaryota</taxon>
        <taxon>Metazoa</taxon>
        <taxon>Ecdysozoa</taxon>
        <taxon>Arthropoda</taxon>
        <taxon>Hexapoda</taxon>
        <taxon>Collembola</taxon>
        <taxon>Entomobryomorpha</taxon>
        <taxon>Isotomoidea</taxon>
        <taxon>Isotomidae</taxon>
        <taxon>Proisotominae</taxon>
        <taxon>Folsomia</taxon>
    </lineage>
</organism>
<name>A0A226D5K9_FOLCA</name>
<keyword evidence="1" id="KW-0472">Membrane</keyword>
<sequence length="489" mass="56861">MYSRYFLPLIQLALLPSLLLGVNGIYFNRRRKIFYTTKFSRFRVILSTITILFFATFFCGRTLEIFLYKGGSKNEYFHVSFAFSFIFTTCSGLLFFTIVFQTRIAQVMTQVVRYCINFEPPLKKRISGKVQFSLALFSKGRKTRRVRDALPSIFFFTGTIQRKYQCHVIPNIWFDFVTCTLLAKKSKETELNGIPIPLSCPAPETFFQVVYVAPKRFHGKWMVNYDPSKSMPGIILDVIIALNCMCFSTIPWFTRLHYLIYPKTPIFLTTLLPPRLQNDPRIYWGYALVPTYYAFAVWQNIWPLALLALVYIFSSIPLLFFEFCVGANHQKTKESLRSAWNLPIEYRCVELMHRKLVLIAGYVIMAGHVVVSEFILFANATVILDKGGMGMRVKILLLLWSAVGQTIWIFGLEICGRFHEQAKKTLKSWKNMKFRTKEQKLYMNRFRRSCRPLKIGKEGLFIITILTVLKFMKAIIKGTFRAVLTIGRV</sequence>
<feature type="transmembrane region" description="Helical" evidence="1">
    <location>
        <begin position="356"/>
        <end position="383"/>
    </location>
</feature>
<accession>A0A226D5K9</accession>